<dbReference type="SUPFAM" id="SSF56801">
    <property type="entry name" value="Acetyl-CoA synthetase-like"/>
    <property type="match status" value="1"/>
</dbReference>
<protein>
    <recommendedName>
        <fullName evidence="1">AMP-binding enzyme C-terminal domain-containing protein</fullName>
    </recommendedName>
</protein>
<feature type="domain" description="AMP-binding enzyme C-terminal" evidence="1">
    <location>
        <begin position="328"/>
        <end position="401"/>
    </location>
</feature>
<name>A0AB38YFR3_9GAMM</name>
<evidence type="ECO:0000259" key="1">
    <source>
        <dbReference type="Pfam" id="PF13193"/>
    </source>
</evidence>
<dbReference type="EMBL" id="CP101717">
    <property type="protein sequence ID" value="WLD58176.1"/>
    <property type="molecule type" value="Genomic_DNA"/>
</dbReference>
<organism evidence="2">
    <name type="scientific">Salinispirillum sp. LH 10-3-1</name>
    <dbReference type="NCBI Taxonomy" id="2952525"/>
    <lineage>
        <taxon>Bacteria</taxon>
        <taxon>Pseudomonadati</taxon>
        <taxon>Pseudomonadota</taxon>
        <taxon>Gammaproteobacteria</taxon>
        <taxon>Oceanospirillales</taxon>
        <taxon>Saccharospirillaceae</taxon>
        <taxon>Salinispirillum</taxon>
    </lineage>
</organism>
<dbReference type="AlphaFoldDB" id="A0AB38YFR3"/>
<dbReference type="InterPro" id="IPR025110">
    <property type="entry name" value="AMP-bd_C"/>
</dbReference>
<dbReference type="InterPro" id="IPR050237">
    <property type="entry name" value="ATP-dep_AMP-bd_enzyme"/>
</dbReference>
<dbReference type="Pfam" id="PF13193">
    <property type="entry name" value="AMP-binding_C"/>
    <property type="match status" value="1"/>
</dbReference>
<sequence length="413" mass="46338">MNGLELRQTDLLAVLKALLADELKSLRRGQDIVPDDWDQHTVVRSAPADFPHLSLQADSLERFALATRVADFFQIRESGLEDYLLRYNTLGEWTELITEARVRGTRNLSFTTSGSTGEPTTCAQDWHDLVSEIEFFRTVFTEHGAVRRIIALSPCHHIYGFLFSALLPSLLDVPVIRGMQAFALVQGRRVEAGDVVIGFPFVWKQVSRSQQPFAPGVIGVTSTGPSDKAVVLALMQQGLSQHIEIYGSSETSGLGFRRHPDEPFELLPRWQRLDERPDTLLDARTQTQYPLSDHIAWQTARMFVPQGRRDHAVQVAGINVFPDSVAEKLRQLPYVQSVAVRLMLPAEGDRLKAFVVPADATIRPDDLRQQLQAWCQRHLSAAECPQAFTFGVELPRNALGKASDWSIINEEHP</sequence>
<dbReference type="Gene3D" id="3.40.50.12780">
    <property type="entry name" value="N-terminal domain of ligase-like"/>
    <property type="match status" value="1"/>
</dbReference>
<dbReference type="InterPro" id="IPR045851">
    <property type="entry name" value="AMP-bd_C_sf"/>
</dbReference>
<dbReference type="RefSeq" id="WP_304995463.1">
    <property type="nucleotide sequence ID" value="NZ_CP101717.1"/>
</dbReference>
<gene>
    <name evidence="2" type="ORF">NFC81_15905</name>
</gene>
<dbReference type="PANTHER" id="PTHR43767:SF10">
    <property type="entry name" value="SURFACTIN SYNTHASE SUBUNIT 1"/>
    <property type="match status" value="1"/>
</dbReference>
<dbReference type="InterPro" id="IPR042099">
    <property type="entry name" value="ANL_N_sf"/>
</dbReference>
<dbReference type="GO" id="GO:0016877">
    <property type="term" value="F:ligase activity, forming carbon-sulfur bonds"/>
    <property type="evidence" value="ECO:0007669"/>
    <property type="project" value="UniProtKB-ARBA"/>
</dbReference>
<dbReference type="Gene3D" id="3.30.300.30">
    <property type="match status" value="1"/>
</dbReference>
<proteinExistence type="predicted"/>
<reference evidence="2" key="1">
    <citation type="submission" date="2022-07" db="EMBL/GenBank/DDBJ databases">
        <title>Complete genome sequence of Salinispirillum sp. LH10-3-1 capable of multiple carbohydrate inversion isolated from a soda lake.</title>
        <authorList>
            <person name="Liu J."/>
            <person name="Zhai Y."/>
            <person name="Zhang H."/>
            <person name="Yang H."/>
            <person name="Qu J."/>
            <person name="Li J."/>
        </authorList>
    </citation>
    <scope>NUCLEOTIDE SEQUENCE</scope>
    <source>
        <strain evidence="2">LH 10-3-1</strain>
    </source>
</reference>
<evidence type="ECO:0000313" key="2">
    <source>
        <dbReference type="EMBL" id="WLD58176.1"/>
    </source>
</evidence>
<dbReference type="PANTHER" id="PTHR43767">
    <property type="entry name" value="LONG-CHAIN-FATTY-ACID--COA LIGASE"/>
    <property type="match status" value="1"/>
</dbReference>
<accession>A0AB38YFR3</accession>